<proteinExistence type="predicted"/>
<dbReference type="EMBL" id="CABIJS010000719">
    <property type="protein sequence ID" value="VUZ57793.1"/>
    <property type="molecule type" value="Genomic_DNA"/>
</dbReference>
<feature type="compositionally biased region" description="Polar residues" evidence="1">
    <location>
        <begin position="211"/>
        <end position="222"/>
    </location>
</feature>
<feature type="compositionally biased region" description="Basic and acidic residues" evidence="1">
    <location>
        <begin position="628"/>
        <end position="642"/>
    </location>
</feature>
<feature type="compositionally biased region" description="Basic and acidic residues" evidence="1">
    <location>
        <begin position="661"/>
        <end position="670"/>
    </location>
</feature>
<gene>
    <name evidence="2" type="ORF">WMSIL1_LOCUS15088</name>
</gene>
<feature type="compositionally biased region" description="Basic and acidic residues" evidence="1">
    <location>
        <begin position="487"/>
        <end position="515"/>
    </location>
</feature>
<feature type="compositionally biased region" description="Polar residues" evidence="1">
    <location>
        <begin position="269"/>
        <end position="293"/>
    </location>
</feature>
<evidence type="ECO:0000313" key="2">
    <source>
        <dbReference type="EMBL" id="VUZ57793.1"/>
    </source>
</evidence>
<protein>
    <submittedName>
        <fullName evidence="2">Uncharacterized protein</fullName>
    </submittedName>
</protein>
<evidence type="ECO:0000313" key="3">
    <source>
        <dbReference type="Proteomes" id="UP000321570"/>
    </source>
</evidence>
<keyword evidence="3" id="KW-1185">Reference proteome</keyword>
<feature type="compositionally biased region" description="Polar residues" evidence="1">
    <location>
        <begin position="540"/>
        <end position="549"/>
    </location>
</feature>
<feature type="compositionally biased region" description="Polar residues" evidence="1">
    <location>
        <begin position="563"/>
        <end position="572"/>
    </location>
</feature>
<reference evidence="2 3" key="1">
    <citation type="submission" date="2019-07" db="EMBL/GenBank/DDBJ databases">
        <authorList>
            <person name="Jastrzebski P J."/>
            <person name="Paukszto L."/>
            <person name="Jastrzebski P J."/>
        </authorList>
    </citation>
    <scope>NUCLEOTIDE SEQUENCE [LARGE SCALE GENOMIC DNA]</scope>
    <source>
        <strain evidence="2 3">WMS-il1</strain>
    </source>
</reference>
<feature type="compositionally biased region" description="Polar residues" evidence="1">
    <location>
        <begin position="516"/>
        <end position="527"/>
    </location>
</feature>
<evidence type="ECO:0000256" key="1">
    <source>
        <dbReference type="SAM" id="MobiDB-lite"/>
    </source>
</evidence>
<feature type="region of interest" description="Disordered" evidence="1">
    <location>
        <begin position="202"/>
        <end position="231"/>
    </location>
</feature>
<feature type="compositionally biased region" description="Polar residues" evidence="1">
    <location>
        <begin position="614"/>
        <end position="625"/>
    </location>
</feature>
<dbReference type="Proteomes" id="UP000321570">
    <property type="component" value="Unassembled WGS sequence"/>
</dbReference>
<name>A0A564ZFF9_HYMDI</name>
<organism evidence="2 3">
    <name type="scientific">Hymenolepis diminuta</name>
    <name type="common">Rat tapeworm</name>
    <dbReference type="NCBI Taxonomy" id="6216"/>
    <lineage>
        <taxon>Eukaryota</taxon>
        <taxon>Metazoa</taxon>
        <taxon>Spiralia</taxon>
        <taxon>Lophotrochozoa</taxon>
        <taxon>Platyhelminthes</taxon>
        <taxon>Cestoda</taxon>
        <taxon>Eucestoda</taxon>
        <taxon>Cyclophyllidea</taxon>
        <taxon>Hymenolepididae</taxon>
        <taxon>Hymenolepis</taxon>
    </lineage>
</organism>
<feature type="region of interest" description="Disordered" evidence="1">
    <location>
        <begin position="487"/>
        <end position="594"/>
    </location>
</feature>
<feature type="region of interest" description="Disordered" evidence="1">
    <location>
        <begin position="693"/>
        <end position="718"/>
    </location>
</feature>
<accession>A0A564ZFF9</accession>
<feature type="region of interest" description="Disordered" evidence="1">
    <location>
        <begin position="612"/>
        <end position="680"/>
    </location>
</feature>
<dbReference type="AlphaFoldDB" id="A0A564ZFF9"/>
<sequence length="1038" mass="114531">MSTAWTIRCRRNASAVRRPASLSSLPDLSDELEIGSRPGSGASGLFESWGQNPISSNTYDSQSNISVSFLGSRIRRQYRSAFLLSDEHVVGVSRCETFHPEVAKADVRINLSVQGPPNESVIPGHRRSQSAPSLIRDNLDENRGWARLMLTTDRPRGSEILGRSGSRNYFAKVGINSPYFHRRIKPMKKEEEYIIGVSTLRGNAESEEKNGSVSATLVSGTASDGEPSIDRFEKETYLDTARRLGSPVTVANCAAISHLSRVSLRDNNESQSPIPEAPTSSTNLLSPENLPSTERSESILHLKRSKSESSLSARTLNLVGTPWNKLILQKSPVELSPEPAPESPTREATTPHIDNTLSLQTDLEDDDEVENVQESRTEKYGISSPGSLFKVQNPEDSVTAASVLSFVSATNGVVIHLGGPDGQECISSYYGQSPMKSTILYTTLQNNIGPVISQGSDGSTKIHGSNEIEETNGCITSEDFEIMMAKDVEDTENDFRSPLPKERKRMSIEQEKLSDDASQTDYSQRDSGTLIHSLEKDSYSGESEQSFDLSTRLPPIPEKRINQAHSPSMSSTSEDRVQTENKSSPKVAPRRNINLDLKKSSEPNFEVVELLNQPEGNSSHGNTFRSPFDPRSEDLLSSSREDELGDYGNLPGKLKHRRRHSEWSEGRKGGEPLLEEVEPIMENERSDVLNAYDEEEENLGPQPIPRRRKYSGGDVRSVSDGREMNALQEFEEEDDDLEDSWADEESRLRPPALPINLESALAELPVEDPATRTKRLRSLQFPLYVSVGGDQDGAIYNRNKDFADTRPLRTMDQNIPEGELPDTLVIRTRRRTMSGVTGFLPRSSTLSSSSIWFGDHPVPSKTQIFAADNSPLRLSSIQLQAQAEIARRRSRNNLAARSVLSAAGGLGRSRSLERSRATFAASTGALYGPTGRRIHGGAPLVERAIKRHTSHRDGYETLSLVHVPKLDGDETSSTIVAAANAAEQRRLRRPASSASIYKLRTGHAPSQIDIRRNRDEARSLIAQAAVDLAVHTYDLSEV</sequence>
<feature type="region of interest" description="Disordered" evidence="1">
    <location>
        <begin position="264"/>
        <end position="306"/>
    </location>
</feature>